<keyword evidence="2" id="KW-0132">Cell division</keyword>
<gene>
    <name evidence="2" type="primary">ftsL_2</name>
    <name evidence="2" type="ORF">EUAN_17600</name>
</gene>
<keyword evidence="3" id="KW-1185">Reference proteome</keyword>
<dbReference type="EMBL" id="MKIE01000007">
    <property type="protein sequence ID" value="OHW61757.1"/>
    <property type="molecule type" value="Genomic_DNA"/>
</dbReference>
<dbReference type="Proteomes" id="UP000180254">
    <property type="component" value="Unassembled WGS sequence"/>
</dbReference>
<protein>
    <submittedName>
        <fullName evidence="2">Cell division protein FtsL</fullName>
    </submittedName>
</protein>
<dbReference type="Pfam" id="PF04977">
    <property type="entry name" value="DivIC"/>
    <property type="match status" value="1"/>
</dbReference>
<proteinExistence type="predicted"/>
<dbReference type="RefSeq" id="WP_071063733.1">
    <property type="nucleotide sequence ID" value="NZ_MKIE01000007.1"/>
</dbReference>
<dbReference type="Gene3D" id="3.30.200.20">
    <property type="entry name" value="Phosphorylase Kinase, domain 1"/>
    <property type="match status" value="1"/>
</dbReference>
<dbReference type="InterPro" id="IPR007060">
    <property type="entry name" value="FtsL/DivIC"/>
</dbReference>
<name>A0A1S1V6K3_9FIRM</name>
<dbReference type="AlphaFoldDB" id="A0A1S1V6K3"/>
<accession>A0A1S1V6K3</accession>
<reference evidence="2 3" key="1">
    <citation type="submission" date="2016-09" db="EMBL/GenBank/DDBJ databases">
        <title>Genome sequence of Eubacterium angustum.</title>
        <authorList>
            <person name="Poehlein A."/>
            <person name="Daniel R."/>
        </authorList>
    </citation>
    <scope>NUCLEOTIDE SEQUENCE [LARGE SCALE GENOMIC DNA]</scope>
    <source>
        <strain evidence="2 3">DSM 1989</strain>
    </source>
</reference>
<feature type="coiled-coil region" evidence="1">
    <location>
        <begin position="25"/>
        <end position="66"/>
    </location>
</feature>
<comment type="caution">
    <text evidence="2">The sequence shown here is derived from an EMBL/GenBank/DDBJ whole genome shotgun (WGS) entry which is preliminary data.</text>
</comment>
<evidence type="ECO:0000313" key="3">
    <source>
        <dbReference type="Proteomes" id="UP000180254"/>
    </source>
</evidence>
<keyword evidence="1" id="KW-0175">Coiled coil</keyword>
<organism evidence="2 3">
    <name type="scientific">Andreesenia angusta</name>
    <dbReference type="NCBI Taxonomy" id="39480"/>
    <lineage>
        <taxon>Bacteria</taxon>
        <taxon>Bacillati</taxon>
        <taxon>Bacillota</taxon>
        <taxon>Tissierellia</taxon>
        <taxon>Tissierellales</taxon>
        <taxon>Gottschalkiaceae</taxon>
        <taxon>Andreesenia</taxon>
    </lineage>
</organism>
<evidence type="ECO:0000313" key="2">
    <source>
        <dbReference type="EMBL" id="OHW61757.1"/>
    </source>
</evidence>
<evidence type="ECO:0000256" key="1">
    <source>
        <dbReference type="SAM" id="Coils"/>
    </source>
</evidence>
<keyword evidence="2" id="KW-0131">Cell cycle</keyword>
<dbReference type="GO" id="GO:0051301">
    <property type="term" value="P:cell division"/>
    <property type="evidence" value="ECO:0007669"/>
    <property type="project" value="UniProtKB-KW"/>
</dbReference>
<dbReference type="STRING" id="39480.EUAN_17600"/>
<sequence length="102" mass="12157">MKRLDWKKIRKIALACFSIYVAFSLVQQEFAIKELEKSRVEKQEQLKHLEAESKEIEEKIENKEDIQYIEEIARDELNMVRPNEIIYEDANASSVDNRPDKE</sequence>